<comment type="caution">
    <text evidence="1">The sequence shown here is derived from an EMBL/GenBank/DDBJ whole genome shotgun (WGS) entry which is preliminary data.</text>
</comment>
<dbReference type="Proteomes" id="UP001158067">
    <property type="component" value="Unassembled WGS sequence"/>
</dbReference>
<evidence type="ECO:0000313" key="1">
    <source>
        <dbReference type="EMBL" id="SMP41698.1"/>
    </source>
</evidence>
<evidence type="ECO:0000313" key="2">
    <source>
        <dbReference type="Proteomes" id="UP001158067"/>
    </source>
</evidence>
<gene>
    <name evidence="1" type="ORF">SAMN06265222_101634</name>
</gene>
<keyword evidence="2" id="KW-1185">Reference proteome</keyword>
<accession>A0ABY1PQ20</accession>
<organism evidence="1 2">
    <name type="scientific">Neorhodopirellula lusitana</name>
    <dbReference type="NCBI Taxonomy" id="445327"/>
    <lineage>
        <taxon>Bacteria</taxon>
        <taxon>Pseudomonadati</taxon>
        <taxon>Planctomycetota</taxon>
        <taxon>Planctomycetia</taxon>
        <taxon>Pirellulales</taxon>
        <taxon>Pirellulaceae</taxon>
        <taxon>Neorhodopirellula</taxon>
    </lineage>
</organism>
<sequence>MNLTKISRSCLALKRLSLGNRLTLASLHWTYADFEKSFSVPNPPLRQHSRNWLRRNRRKCLKLESCSKICGGALTSLVTLSLQILTLMH</sequence>
<dbReference type="EMBL" id="FXUG01000001">
    <property type="protein sequence ID" value="SMP41698.1"/>
    <property type="molecule type" value="Genomic_DNA"/>
</dbReference>
<proteinExistence type="predicted"/>
<reference evidence="1 2" key="1">
    <citation type="submission" date="2017-05" db="EMBL/GenBank/DDBJ databases">
        <authorList>
            <person name="Varghese N."/>
            <person name="Submissions S."/>
        </authorList>
    </citation>
    <scope>NUCLEOTIDE SEQUENCE [LARGE SCALE GENOMIC DNA]</scope>
    <source>
        <strain evidence="1 2">DSM 25457</strain>
    </source>
</reference>
<protein>
    <submittedName>
        <fullName evidence="1">Uncharacterized protein</fullName>
    </submittedName>
</protein>
<name>A0ABY1PQ20_9BACT</name>